<dbReference type="Gene3D" id="2.30.110.10">
    <property type="entry name" value="Electron Transport, Fmn-binding Protein, Chain A"/>
    <property type="match status" value="1"/>
</dbReference>
<dbReference type="InterPro" id="IPR012349">
    <property type="entry name" value="Split_barrel_FMN-bd"/>
</dbReference>
<reference evidence="2 3" key="1">
    <citation type="submission" date="2017-06" db="EMBL/GenBank/DDBJ databases">
        <authorList>
            <person name="Kim H.J."/>
            <person name="Triplett B.A."/>
        </authorList>
    </citation>
    <scope>NUCLEOTIDE SEQUENCE [LARGE SCALE GENOMIC DNA]</scope>
    <source>
        <strain evidence="2 3">DSM 44715</strain>
    </source>
</reference>
<name>A0A239M4V9_9ACTN</name>
<accession>A0A239M4V9</accession>
<sequence>MSVFTTAELAYLRGGGPHRLGRLATVGADGVPHVVPLGWSLDPTATFIEIGGRNLVSSKKFRDVSATGRAALVIDDVLPPWRPRGVEIRGRAEAVPGPAAHIRLTPERVISWGLHEGDTIEATYRARDVKEGGRS</sequence>
<dbReference type="InterPro" id="IPR011576">
    <property type="entry name" value="Pyridox_Oxase_N"/>
</dbReference>
<dbReference type="AlphaFoldDB" id="A0A239M4V9"/>
<evidence type="ECO:0000259" key="1">
    <source>
        <dbReference type="Pfam" id="PF01243"/>
    </source>
</evidence>
<dbReference type="NCBIfam" id="TIGR04023">
    <property type="entry name" value="PPOX_MSMEG_5819"/>
    <property type="match status" value="1"/>
</dbReference>
<dbReference type="OrthoDB" id="3693562at2"/>
<feature type="domain" description="Pyridoxamine 5'-phosphate oxidase N-terminal" evidence="1">
    <location>
        <begin position="18"/>
        <end position="100"/>
    </location>
</feature>
<organism evidence="2 3">
    <name type="scientific">Actinomadura meyerae</name>
    <dbReference type="NCBI Taxonomy" id="240840"/>
    <lineage>
        <taxon>Bacteria</taxon>
        <taxon>Bacillati</taxon>
        <taxon>Actinomycetota</taxon>
        <taxon>Actinomycetes</taxon>
        <taxon>Streptosporangiales</taxon>
        <taxon>Thermomonosporaceae</taxon>
        <taxon>Actinomadura</taxon>
    </lineage>
</organism>
<dbReference type="Proteomes" id="UP000198318">
    <property type="component" value="Unassembled WGS sequence"/>
</dbReference>
<dbReference type="RefSeq" id="WP_089328444.1">
    <property type="nucleotide sequence ID" value="NZ_FZOR01000025.1"/>
</dbReference>
<dbReference type="InterPro" id="IPR024031">
    <property type="entry name" value="MSMEG_5819/OxyR"/>
</dbReference>
<gene>
    <name evidence="2" type="ORF">SAMN05443665_1025127</name>
</gene>
<keyword evidence="3" id="KW-1185">Reference proteome</keyword>
<dbReference type="SUPFAM" id="SSF50475">
    <property type="entry name" value="FMN-binding split barrel"/>
    <property type="match status" value="1"/>
</dbReference>
<protein>
    <submittedName>
        <fullName evidence="2">Pyridoxamine 5'-phosphate oxidase family protein</fullName>
    </submittedName>
</protein>
<proteinExistence type="predicted"/>
<evidence type="ECO:0000313" key="2">
    <source>
        <dbReference type="EMBL" id="SNT37208.1"/>
    </source>
</evidence>
<dbReference type="EMBL" id="FZOR01000025">
    <property type="protein sequence ID" value="SNT37208.1"/>
    <property type="molecule type" value="Genomic_DNA"/>
</dbReference>
<evidence type="ECO:0000313" key="3">
    <source>
        <dbReference type="Proteomes" id="UP000198318"/>
    </source>
</evidence>
<dbReference type="Pfam" id="PF01243">
    <property type="entry name" value="PNPOx_N"/>
    <property type="match status" value="1"/>
</dbReference>